<comment type="caution">
    <text evidence="1">The sequence shown here is derived from an EMBL/GenBank/DDBJ whole genome shotgun (WGS) entry which is preliminary data.</text>
</comment>
<accession>A0AAD4ULC8</accession>
<evidence type="ECO:0000313" key="1">
    <source>
        <dbReference type="EMBL" id="KAI4548166.1"/>
    </source>
</evidence>
<dbReference type="EMBL" id="JAKZEL010000001">
    <property type="protein sequence ID" value="KAI4548166.1"/>
    <property type="molecule type" value="Genomic_DNA"/>
</dbReference>
<dbReference type="AlphaFoldDB" id="A0AAD4ULC8"/>
<evidence type="ECO:0000313" key="2">
    <source>
        <dbReference type="Proteomes" id="UP001214576"/>
    </source>
</evidence>
<name>A0AAD4ULC8_OVIAM</name>
<dbReference type="Gene3D" id="2.40.30.10">
    <property type="entry name" value="Translation factors"/>
    <property type="match status" value="1"/>
</dbReference>
<gene>
    <name evidence="1" type="ORF">MG293_000496</name>
</gene>
<keyword evidence="2" id="KW-1185">Reference proteome</keyword>
<organism evidence="1 2">
    <name type="scientific">Ovis ammon polii</name>
    <dbReference type="NCBI Taxonomy" id="230172"/>
    <lineage>
        <taxon>Eukaryota</taxon>
        <taxon>Metazoa</taxon>
        <taxon>Chordata</taxon>
        <taxon>Craniata</taxon>
        <taxon>Vertebrata</taxon>
        <taxon>Euteleostomi</taxon>
        <taxon>Mammalia</taxon>
        <taxon>Eutheria</taxon>
        <taxon>Laurasiatheria</taxon>
        <taxon>Artiodactyla</taxon>
        <taxon>Ruminantia</taxon>
        <taxon>Pecora</taxon>
        <taxon>Bovidae</taxon>
        <taxon>Caprinae</taxon>
        <taxon>Ovis</taxon>
    </lineage>
</organism>
<reference evidence="1" key="1">
    <citation type="submission" date="2022-03" db="EMBL/GenBank/DDBJ databases">
        <title>Genomic analyses of argali, domestic sheep and their hybrids provide insights into chromosomal evolution, heterosis and genetic basis of agronomic traits.</title>
        <authorList>
            <person name="Li M."/>
        </authorList>
    </citation>
    <scope>NUCLEOTIDE SEQUENCE</scope>
    <source>
        <strain evidence="1">CAU-MHL-2022a</strain>
        <tissue evidence="1">Skin</tissue>
    </source>
</reference>
<protein>
    <submittedName>
        <fullName evidence="1">Uncharacterized protein</fullName>
    </submittedName>
</protein>
<sequence length="155" mass="17384">MPMFKSQKVKRKKGNATGMTLLEDLDSIFPPTQLVNEPLRLPLQDVHMIGNIGPVSADFLETSFLKLGMEVTFAPPTSPQRSRLCRCTRRPCLRPFQMTVVSDSVLRRPWDSPGKNTGVGCHTCVNDAHYTIGKMDHSAQGEKKNLFEPDVYYSS</sequence>
<proteinExistence type="predicted"/>
<dbReference type="Proteomes" id="UP001214576">
    <property type="component" value="Unassembled WGS sequence"/>
</dbReference>